<comment type="caution">
    <text evidence="3">The sequence shown here is derived from an EMBL/GenBank/DDBJ whole genome shotgun (WGS) entry which is preliminary data.</text>
</comment>
<dbReference type="PANTHER" id="PTHR33096:SF1">
    <property type="entry name" value="CXC1-LIKE CYSTEINE CLUSTER ASSOCIATED WITH KDZ TRANSPOSASES DOMAIN-CONTAINING PROTEIN"/>
    <property type="match status" value="1"/>
</dbReference>
<dbReference type="EMBL" id="JBANRG010000135">
    <property type="protein sequence ID" value="KAK7433941.1"/>
    <property type="molecule type" value="Genomic_DNA"/>
</dbReference>
<accession>A0ABR1IMX9</accession>
<protein>
    <recommendedName>
        <fullName evidence="2">CxC2-like cysteine cluster KDZ transposase-associated domain-containing protein</fullName>
    </recommendedName>
</protein>
<sequence>MRARWFPGTQTRPKTACTFEMLEQFHILTLSGKITTYDYYKGLERLTDNTGQKIPNRYPTVLRVVRQWRNLRMLRRGGRGNDGARSVNETKQGEVAVTCIACPQPGVNLPSNWRDAQSDTRFIYTMFLAFDACFRLKRKRISSWKRDPSLQDGWAYFVQNRPYLDWCKKMKDQKEMSTCTGLATLDHANTKFHEGYDETGKGAGLCARHEMMLANGMGALQVGERYANMDYIKASILHHIHILLVLLVSYDIVCQWSKKVIQRLKKLPPLVRLDLTLRIVRFVIPKLHILGHLLSCQEKFSLNFTYGVGQTDAEGIERVWAGLGGVATSLKEMGPGSHHDTLDDHIGHWNWRKVVGLGDLLKKRLINAVDQFRRQQQSWAEFSQKQQRNAPNWKRMVDDYELRHTTVNPYAVPVNGKTAQSVRLELAKEVEAKARKEMHEEERREAGNGSDEGETDDEDDLLPDLDISPSEFLFFGLEIEQQQRELRQDIKAVRSPTNKQLTWIVDRRTKLTRQIKRLRALQLGYMPVSLQIIATLPPSKSQFDAEDIPLYLPSQLSPSQRTSDVCKSELLDMELRLRDGQLNEFLNHLRQFILVKQRLLRYKKINARNQGATTRSRSMIGRQDKKVQLAAASYRAAWAAKLSLLNGDRSLMGWNQLLDEHIVGMEDLQETERRRVKAAKASKAAAARRALAGENPVPGAREKNRVASWIWHSVSQGELEADGVLYDGLRVEWCKTYARVKRWREEILLLQEEMRRCLVTLEWQAEQWEQRANIDTFEGERLEGSSAYAFEQAAIRCQIAERFERIWDTEEVSSSREFRPGDLELVVDPGMGDEDEDEDGSDMEQDDYEGESSEDDEPLQGDEDADEEEQEDEIDEEVEDRVEGEEEAEMEVDDQEEEEEELPSVANIREILTSMEEEQAV</sequence>
<feature type="compositionally biased region" description="Basic and acidic residues" evidence="1">
    <location>
        <begin position="433"/>
        <end position="446"/>
    </location>
</feature>
<gene>
    <name evidence="3" type="ORF">VKT23_020469</name>
</gene>
<feature type="compositionally biased region" description="Acidic residues" evidence="1">
    <location>
        <begin position="831"/>
        <end position="902"/>
    </location>
</feature>
<feature type="region of interest" description="Disordered" evidence="1">
    <location>
        <begin position="433"/>
        <end position="462"/>
    </location>
</feature>
<name>A0ABR1IMX9_9AGAR</name>
<feature type="compositionally biased region" description="Basic and acidic residues" evidence="1">
    <location>
        <begin position="811"/>
        <end position="822"/>
    </location>
</feature>
<evidence type="ECO:0000313" key="3">
    <source>
        <dbReference type="EMBL" id="KAK7433941.1"/>
    </source>
</evidence>
<feature type="domain" description="CxC2-like cysteine cluster KDZ transposase-associated" evidence="2">
    <location>
        <begin position="1"/>
        <end position="51"/>
    </location>
</feature>
<evidence type="ECO:0000259" key="2">
    <source>
        <dbReference type="Pfam" id="PF18803"/>
    </source>
</evidence>
<reference evidence="3 4" key="1">
    <citation type="submission" date="2024-01" db="EMBL/GenBank/DDBJ databases">
        <title>A draft genome for the cacao thread blight pathogen Marasmiellus scandens.</title>
        <authorList>
            <person name="Baruah I.K."/>
            <person name="Leung J."/>
            <person name="Bukari Y."/>
            <person name="Amoako-Attah I."/>
            <person name="Meinhardt L.W."/>
            <person name="Bailey B.A."/>
            <person name="Cohen S.P."/>
        </authorList>
    </citation>
    <scope>NUCLEOTIDE SEQUENCE [LARGE SCALE GENOMIC DNA]</scope>
    <source>
        <strain evidence="3 4">GH-19</strain>
    </source>
</reference>
<dbReference type="InterPro" id="IPR041457">
    <property type="entry name" value="CxC2_KDZ-assoc"/>
</dbReference>
<evidence type="ECO:0000313" key="4">
    <source>
        <dbReference type="Proteomes" id="UP001498398"/>
    </source>
</evidence>
<keyword evidence="4" id="KW-1185">Reference proteome</keyword>
<dbReference type="Pfam" id="PF18758">
    <property type="entry name" value="KDZ"/>
    <property type="match status" value="1"/>
</dbReference>
<feature type="compositionally biased region" description="Acidic residues" evidence="1">
    <location>
        <begin position="451"/>
        <end position="462"/>
    </location>
</feature>
<proteinExistence type="predicted"/>
<organism evidence="3 4">
    <name type="scientific">Marasmiellus scandens</name>
    <dbReference type="NCBI Taxonomy" id="2682957"/>
    <lineage>
        <taxon>Eukaryota</taxon>
        <taxon>Fungi</taxon>
        <taxon>Dikarya</taxon>
        <taxon>Basidiomycota</taxon>
        <taxon>Agaricomycotina</taxon>
        <taxon>Agaricomycetes</taxon>
        <taxon>Agaricomycetidae</taxon>
        <taxon>Agaricales</taxon>
        <taxon>Marasmiineae</taxon>
        <taxon>Omphalotaceae</taxon>
        <taxon>Marasmiellus</taxon>
    </lineage>
</organism>
<feature type="region of interest" description="Disordered" evidence="1">
    <location>
        <begin position="811"/>
        <end position="907"/>
    </location>
</feature>
<dbReference type="PANTHER" id="PTHR33096">
    <property type="entry name" value="CXC2 DOMAIN-CONTAINING PROTEIN"/>
    <property type="match status" value="1"/>
</dbReference>
<dbReference type="InterPro" id="IPR040521">
    <property type="entry name" value="KDZ"/>
</dbReference>
<dbReference type="Proteomes" id="UP001498398">
    <property type="component" value="Unassembled WGS sequence"/>
</dbReference>
<dbReference type="Pfam" id="PF18803">
    <property type="entry name" value="CxC2"/>
    <property type="match status" value="1"/>
</dbReference>
<evidence type="ECO:0000256" key="1">
    <source>
        <dbReference type="SAM" id="MobiDB-lite"/>
    </source>
</evidence>